<accession>A0A0G0KHF8</accession>
<evidence type="ECO:0000313" key="3">
    <source>
        <dbReference type="EMBL" id="KKQ74975.1"/>
    </source>
</evidence>
<keyword evidence="2" id="KW-0812">Transmembrane</keyword>
<evidence type="ECO:0000256" key="2">
    <source>
        <dbReference type="SAM" id="Phobius"/>
    </source>
</evidence>
<protein>
    <recommendedName>
        <fullName evidence="5">PPM-type phosphatase domain-containing protein</fullName>
    </recommendedName>
</protein>
<feature type="compositionally biased region" description="Basic and acidic residues" evidence="1">
    <location>
        <begin position="254"/>
        <end position="276"/>
    </location>
</feature>
<dbReference type="InterPro" id="IPR011042">
    <property type="entry name" value="6-blade_b-propeller_TolB-like"/>
</dbReference>
<feature type="region of interest" description="Disordered" evidence="1">
    <location>
        <begin position="224"/>
        <end position="277"/>
    </location>
</feature>
<keyword evidence="2" id="KW-1133">Transmembrane helix</keyword>
<dbReference type="SUPFAM" id="SSF63825">
    <property type="entry name" value="YWTD domain"/>
    <property type="match status" value="1"/>
</dbReference>
<dbReference type="Proteomes" id="UP000034181">
    <property type="component" value="Unassembled WGS sequence"/>
</dbReference>
<dbReference type="AlphaFoldDB" id="A0A0G0KHF8"/>
<gene>
    <name evidence="3" type="ORF">US96_C0020G0011</name>
</gene>
<comment type="caution">
    <text evidence="3">The sequence shown here is derived from an EMBL/GenBank/DDBJ whole genome shotgun (WGS) entry which is preliminary data.</text>
</comment>
<dbReference type="EMBL" id="LBUZ01000020">
    <property type="protein sequence ID" value="KKQ74975.1"/>
    <property type="molecule type" value="Genomic_DNA"/>
</dbReference>
<name>A0A0G0KHF8_9BACT</name>
<reference evidence="3 4" key="1">
    <citation type="journal article" date="2015" name="Nature">
        <title>rRNA introns, odd ribosomes, and small enigmatic genomes across a large radiation of phyla.</title>
        <authorList>
            <person name="Brown C.T."/>
            <person name="Hug L.A."/>
            <person name="Thomas B.C."/>
            <person name="Sharon I."/>
            <person name="Castelle C.J."/>
            <person name="Singh A."/>
            <person name="Wilkins M.J."/>
            <person name="Williams K.H."/>
            <person name="Banfield J.F."/>
        </authorList>
    </citation>
    <scope>NUCLEOTIDE SEQUENCE [LARGE SCALE GENOMIC DNA]</scope>
</reference>
<evidence type="ECO:0000313" key="4">
    <source>
        <dbReference type="Proteomes" id="UP000034181"/>
    </source>
</evidence>
<sequence length="636" mass="69258">MKSECERGRKREAVIRRRMAETNLAFSKIVSTPTASAWSQAYSAGRLFAAFSLESDTPRPDDGLSNLGKDLISTFESEFFTLENKDLESIKAAVATTVSRVGEGIKVSLVVCFFSEDVLYLFAAGGAKAILKRDEKIGTVLEGNEGVNIKSASGYVEEADIIVLQTNQFLNTISASTLASALDSNVPEDIAESLAPQVHERTEGGASAVVLVYNKEKVREDEAAAAAAEIVSNNSEETEKETPQDSGEEPTQTEADRVHDEEIGEAKTLPPHETKTVTDINVAAGEAQIDAAGKSRRRFSQGMSLSFLGRFRGLTRQRKIILFIAVILIVLIIVISAFALGRRGATSSDFDAIYNEALTKYEEGQSLRQLNPSLSQDSFRQAQQILLANKDTFDEGSSEDQQIEELLAKVTSGITGDGGQVSVSEVGADQSKMLSLAIDNPKASYFSQNEDFVYFIKSDGITKVDKGNSEEEELIEKSWKQEGGLGLFGSNVYVLDRQNGILKFVPTDDGFSETDYFTGDSPDFSEAAAIAIDGSIYVLHTNGTINKYTRGEEESFEITGLTTNFSSPTRILTSEDFDNIYILDRGNSRIVVLDKAGAFVNSYTAAVIKSAREFDVDEVGGKIYVLSGEKVYQIEI</sequence>
<dbReference type="Gene3D" id="2.120.10.30">
    <property type="entry name" value="TolB, C-terminal domain"/>
    <property type="match status" value="1"/>
</dbReference>
<organism evidence="3 4">
    <name type="scientific">Candidatus Woesebacteria bacterium GW2011_GWB1_38_5b</name>
    <dbReference type="NCBI Taxonomy" id="1618569"/>
    <lineage>
        <taxon>Bacteria</taxon>
        <taxon>Candidatus Woeseibacteriota</taxon>
    </lineage>
</organism>
<evidence type="ECO:0000256" key="1">
    <source>
        <dbReference type="SAM" id="MobiDB-lite"/>
    </source>
</evidence>
<keyword evidence="2" id="KW-0472">Membrane</keyword>
<feature type="transmembrane region" description="Helical" evidence="2">
    <location>
        <begin position="320"/>
        <end position="340"/>
    </location>
</feature>
<evidence type="ECO:0008006" key="5">
    <source>
        <dbReference type="Google" id="ProtNLM"/>
    </source>
</evidence>
<proteinExistence type="predicted"/>